<evidence type="ECO:0000313" key="2">
    <source>
        <dbReference type="EMBL" id="CAD7606255.1"/>
    </source>
</evidence>
<proteinExistence type="predicted"/>
<accession>A0A7R9K8N6</accession>
<dbReference type="AlphaFoldDB" id="A0A7R9K8N6"/>
<protein>
    <submittedName>
        <fullName evidence="2">Uncharacterized protein</fullName>
    </submittedName>
</protein>
<organism evidence="2">
    <name type="scientific">Timema genevievae</name>
    <name type="common">Walking stick</name>
    <dbReference type="NCBI Taxonomy" id="629358"/>
    <lineage>
        <taxon>Eukaryota</taxon>
        <taxon>Metazoa</taxon>
        <taxon>Ecdysozoa</taxon>
        <taxon>Arthropoda</taxon>
        <taxon>Hexapoda</taxon>
        <taxon>Insecta</taxon>
        <taxon>Pterygota</taxon>
        <taxon>Neoptera</taxon>
        <taxon>Polyneoptera</taxon>
        <taxon>Phasmatodea</taxon>
        <taxon>Timematodea</taxon>
        <taxon>Timematoidea</taxon>
        <taxon>Timematidae</taxon>
        <taxon>Timema</taxon>
    </lineage>
</organism>
<sequence>MACIDESMLNCGHAVPVVGHEFKCRQTTVCLFFDANAAALVPLVGAGSTGVTSPARPSAAPAKSPLCIGNLFEEYVGNLFEKYVGNLFEKVNYGNFYYTMQLPMSGAGHVTCPGKDVSRGPVCLSICQGHVMIRGVPDEPQRMPIEGPPKIDGARYAQGR</sequence>
<name>A0A7R9K8N6_TIMGE</name>
<dbReference type="EMBL" id="OE844808">
    <property type="protein sequence ID" value="CAD7606255.1"/>
    <property type="molecule type" value="Genomic_DNA"/>
</dbReference>
<feature type="region of interest" description="Disordered" evidence="1">
    <location>
        <begin position="138"/>
        <end position="160"/>
    </location>
</feature>
<evidence type="ECO:0000256" key="1">
    <source>
        <dbReference type="SAM" id="MobiDB-lite"/>
    </source>
</evidence>
<gene>
    <name evidence="2" type="ORF">TGEB3V08_LOCUS9769</name>
</gene>
<reference evidence="2" key="1">
    <citation type="submission" date="2020-11" db="EMBL/GenBank/DDBJ databases">
        <authorList>
            <person name="Tran Van P."/>
        </authorList>
    </citation>
    <scope>NUCLEOTIDE SEQUENCE</scope>
</reference>